<evidence type="ECO:0000256" key="2">
    <source>
        <dbReference type="ARBA" id="ARBA00022475"/>
    </source>
</evidence>
<feature type="domain" description="MacB-like periplasmic core" evidence="9">
    <location>
        <begin position="22"/>
        <end position="276"/>
    </location>
</feature>
<name>A0A0J6DZI5_9BACI</name>
<accession>A0A0J6ECD3</accession>
<dbReference type="STRING" id="1664069.BGLY_3584"/>
<dbReference type="RefSeq" id="WP_046129329.1">
    <property type="nucleotide sequence ID" value="NZ_CP023481.1"/>
</dbReference>
<proteinExistence type="inferred from homology"/>
<dbReference type="AlphaFoldDB" id="A0A0J6DZI5"/>
<evidence type="ECO:0000313" key="10">
    <source>
        <dbReference type="EMBL" id="KRT94633.1"/>
    </source>
</evidence>
<keyword evidence="3 7" id="KW-0812">Transmembrane</keyword>
<dbReference type="PANTHER" id="PTHR30572:SF4">
    <property type="entry name" value="ABC TRANSPORTER PERMEASE YTRF"/>
    <property type="match status" value="1"/>
</dbReference>
<dbReference type="EMBL" id="LECW02000005">
    <property type="protein sequence ID" value="KRT94633.1"/>
    <property type="molecule type" value="Genomic_DNA"/>
</dbReference>
<evidence type="ECO:0000259" key="9">
    <source>
        <dbReference type="Pfam" id="PF12704"/>
    </source>
</evidence>
<dbReference type="GO" id="GO:0022857">
    <property type="term" value="F:transmembrane transporter activity"/>
    <property type="evidence" value="ECO:0007669"/>
    <property type="project" value="TreeGrafter"/>
</dbReference>
<evidence type="ECO:0000256" key="6">
    <source>
        <dbReference type="ARBA" id="ARBA00038076"/>
    </source>
</evidence>
<feature type="transmembrane region" description="Helical" evidence="7">
    <location>
        <begin position="21"/>
        <end position="45"/>
    </location>
</feature>
<reference evidence="10 13" key="1">
    <citation type="journal article" date="2015" name="Int. J. Syst. Evol. Microbiol.">
        <title>Bacillus glycinifermentans sp. nov., isolated from fermented soybean paste.</title>
        <authorList>
            <person name="Kim S.J."/>
            <person name="Dunlap C.A."/>
            <person name="Kwon S.W."/>
            <person name="Rooney A.P."/>
        </authorList>
    </citation>
    <scope>NUCLEOTIDE SEQUENCE [LARGE SCALE GENOMIC DNA]</scope>
    <source>
        <strain evidence="10 13">GO-13</strain>
    </source>
</reference>
<feature type="transmembrane region" description="Helical" evidence="7">
    <location>
        <begin position="355"/>
        <end position="375"/>
    </location>
</feature>
<keyword evidence="15" id="KW-1185">Reference proteome</keyword>
<accession>A0A0J6DZI5</accession>
<sequence>MKFKDQLKFIRRNMKKNRLRVFMTILATTVACAFLIVLASVGFGLQKSMTEQLMKDQIVTKIDVAGKEGQGDKPVQKKDLKDFEKRGDVAAVIERTRVMAPVEAKFGNRTNEQIGYLMLTDMAAEQKANIKLDRGRVAKSPNEIVVGYHFGKMLWTKKEAKEYQKQQENNPDDIKEPKGYEKDILGKTIELKIEKVDEKTGEKSKEKTYDFKVVGVMEKPSYDWVSDSSVYVSNDMQKGITDFLKADKDSGDIEKELTVYADNFEHVDQLTKDMEDKGFFVDSVTKKLDSVNLLFMAFKIGLIFVGVIAVLISAIGIFNTMTMAVTERTQEIGIMKAIGASPNVIRKMFLMESAYIGFIGSVFGVIISYGVSFLVNKLLPVILSSVSQGEGSAQDFSITFSYIPVSLVIIATVISMGVAILSGLNPAVKATRTNVLTALRREL</sequence>
<evidence type="ECO:0000256" key="4">
    <source>
        <dbReference type="ARBA" id="ARBA00022989"/>
    </source>
</evidence>
<evidence type="ECO:0000313" key="14">
    <source>
        <dbReference type="Proteomes" id="UP000288675"/>
    </source>
</evidence>
<dbReference type="Pfam" id="PF02687">
    <property type="entry name" value="FtsX"/>
    <property type="match status" value="1"/>
</dbReference>
<comment type="similarity">
    <text evidence="6">Belongs to the ABC-4 integral membrane protein family.</text>
</comment>
<evidence type="ECO:0000313" key="13">
    <source>
        <dbReference type="Proteomes" id="UP000036168"/>
    </source>
</evidence>
<dbReference type="Pfam" id="PF12704">
    <property type="entry name" value="MacB_PCD"/>
    <property type="match status" value="1"/>
</dbReference>
<dbReference type="PATRIC" id="fig|1664069.3.peg.481"/>
<evidence type="ECO:0000256" key="1">
    <source>
        <dbReference type="ARBA" id="ARBA00004651"/>
    </source>
</evidence>
<dbReference type="OrthoDB" id="9770099at2"/>
<evidence type="ECO:0000313" key="12">
    <source>
        <dbReference type="EMBL" id="QAT66590.1"/>
    </source>
</evidence>
<evidence type="ECO:0000313" key="15">
    <source>
        <dbReference type="Proteomes" id="UP001341297"/>
    </source>
</evidence>
<dbReference type="KEGG" id="bgy:BGLY_3584"/>
<dbReference type="EMBL" id="JARRTL010000010">
    <property type="protein sequence ID" value="MEC0485695.1"/>
    <property type="molecule type" value="Genomic_DNA"/>
</dbReference>
<dbReference type="EMBL" id="CP035232">
    <property type="protein sequence ID" value="QAT66590.1"/>
    <property type="molecule type" value="Genomic_DNA"/>
</dbReference>
<keyword evidence="2" id="KW-1003">Cell membrane</keyword>
<keyword evidence="4 7" id="KW-1133">Transmembrane helix</keyword>
<keyword evidence="5 7" id="KW-0472">Membrane</keyword>
<dbReference type="InterPro" id="IPR050250">
    <property type="entry name" value="Macrolide_Exporter_MacB"/>
</dbReference>
<organism evidence="10 13">
    <name type="scientific">Bacillus glycinifermentans</name>
    <dbReference type="NCBI Taxonomy" id="1664069"/>
    <lineage>
        <taxon>Bacteria</taxon>
        <taxon>Bacillati</taxon>
        <taxon>Bacillota</taxon>
        <taxon>Bacilli</taxon>
        <taxon>Bacillales</taxon>
        <taxon>Bacillaceae</taxon>
        <taxon>Bacillus</taxon>
    </lineage>
</organism>
<evidence type="ECO:0000259" key="8">
    <source>
        <dbReference type="Pfam" id="PF02687"/>
    </source>
</evidence>
<dbReference type="Proteomes" id="UP000288675">
    <property type="component" value="Chromosome"/>
</dbReference>
<evidence type="ECO:0000256" key="7">
    <source>
        <dbReference type="SAM" id="Phobius"/>
    </source>
</evidence>
<evidence type="ECO:0000256" key="3">
    <source>
        <dbReference type="ARBA" id="ARBA00022692"/>
    </source>
</evidence>
<evidence type="ECO:0000256" key="5">
    <source>
        <dbReference type="ARBA" id="ARBA00023136"/>
    </source>
</evidence>
<dbReference type="PROSITE" id="PS51257">
    <property type="entry name" value="PROKAR_LIPOPROTEIN"/>
    <property type="match status" value="1"/>
</dbReference>
<feature type="transmembrane region" description="Helical" evidence="7">
    <location>
        <begin position="402"/>
        <end position="424"/>
    </location>
</feature>
<reference evidence="10" key="2">
    <citation type="submission" date="2015-10" db="EMBL/GenBank/DDBJ databases">
        <authorList>
            <person name="Dunlap C."/>
        </authorList>
    </citation>
    <scope>NUCLEOTIDE SEQUENCE</scope>
    <source>
        <strain evidence="10">GO-13</strain>
    </source>
</reference>
<dbReference type="GO" id="GO:0005886">
    <property type="term" value="C:plasma membrane"/>
    <property type="evidence" value="ECO:0007669"/>
    <property type="project" value="UniProtKB-SubCell"/>
</dbReference>
<feature type="domain" description="ABC3 transporter permease C-terminal" evidence="8">
    <location>
        <begin position="303"/>
        <end position="434"/>
    </location>
</feature>
<protein>
    <submittedName>
        <fullName evidence="10 11">ABC transporter permease</fullName>
    </submittedName>
</protein>
<reference evidence="12 14" key="3">
    <citation type="submission" date="2019-01" db="EMBL/GenBank/DDBJ databases">
        <title>Genome sequence of Bacillus glycinifermentans SRCM103574.</title>
        <authorList>
            <person name="Kong H.-J."/>
            <person name="Jeong S.-Y."/>
            <person name="Jeong D.-Y."/>
        </authorList>
    </citation>
    <scope>NUCLEOTIDE SEQUENCE [LARGE SCALE GENOMIC DNA]</scope>
    <source>
        <strain evidence="12 14">SRCM103574</strain>
    </source>
</reference>
<gene>
    <name evidence="10" type="ORF">AB447_213310</name>
    <name evidence="12" type="ORF">EQZ20_17925</name>
    <name evidence="11" type="ORF">P8828_12700</name>
</gene>
<reference evidence="11 15" key="4">
    <citation type="submission" date="2023-03" db="EMBL/GenBank/DDBJ databases">
        <title>Agriculturally important microbes genome sequencing.</title>
        <authorList>
            <person name="Dunlap C."/>
        </authorList>
    </citation>
    <scope>NUCLEOTIDE SEQUENCE [LARGE SCALE GENOMIC DNA]</scope>
    <source>
        <strain evidence="11 15">CBP-3203</strain>
    </source>
</reference>
<dbReference type="GeneID" id="82854554"/>
<dbReference type="PANTHER" id="PTHR30572">
    <property type="entry name" value="MEMBRANE COMPONENT OF TRANSPORTER-RELATED"/>
    <property type="match status" value="1"/>
</dbReference>
<dbReference type="Proteomes" id="UP001341297">
    <property type="component" value="Unassembled WGS sequence"/>
</dbReference>
<comment type="subcellular location">
    <subcellularLocation>
        <location evidence="1">Cell membrane</location>
        <topology evidence="1">Multi-pass membrane protein</topology>
    </subcellularLocation>
</comment>
<evidence type="ECO:0000313" key="11">
    <source>
        <dbReference type="EMBL" id="MEC0485695.1"/>
    </source>
</evidence>
<dbReference type="InterPro" id="IPR025857">
    <property type="entry name" value="MacB_PCD"/>
</dbReference>
<dbReference type="Proteomes" id="UP000036168">
    <property type="component" value="Unassembled WGS sequence"/>
</dbReference>
<feature type="transmembrane region" description="Helical" evidence="7">
    <location>
        <begin position="293"/>
        <end position="318"/>
    </location>
</feature>
<dbReference type="InterPro" id="IPR003838">
    <property type="entry name" value="ABC3_permease_C"/>
</dbReference>